<dbReference type="Gene3D" id="3.10.105.10">
    <property type="entry name" value="Dipeptide-binding Protein, Domain 3"/>
    <property type="match status" value="1"/>
</dbReference>
<dbReference type="PANTHER" id="PTHR30290">
    <property type="entry name" value="PERIPLASMIC BINDING COMPONENT OF ABC TRANSPORTER"/>
    <property type="match status" value="1"/>
</dbReference>
<keyword evidence="1" id="KW-0732">Signal</keyword>
<dbReference type="STRING" id="2017.SAMN05444320_108213"/>
<feature type="chain" id="PRO_5039186797" evidence="1">
    <location>
        <begin position="22"/>
        <end position="563"/>
    </location>
</feature>
<feature type="domain" description="Solute-binding protein family 5" evidence="2">
    <location>
        <begin position="113"/>
        <end position="469"/>
    </location>
</feature>
<dbReference type="GO" id="GO:0015833">
    <property type="term" value="P:peptide transport"/>
    <property type="evidence" value="ECO:0007669"/>
    <property type="project" value="TreeGrafter"/>
</dbReference>
<keyword evidence="4" id="KW-1185">Reference proteome</keyword>
<dbReference type="InterPro" id="IPR000914">
    <property type="entry name" value="SBP_5_dom"/>
</dbReference>
<accession>A0A1M5JBF6</accession>
<evidence type="ECO:0000313" key="4">
    <source>
        <dbReference type="Proteomes" id="UP000184501"/>
    </source>
</evidence>
<reference evidence="3 4" key="1">
    <citation type="submission" date="2016-11" db="EMBL/GenBank/DDBJ databases">
        <authorList>
            <person name="Jaros S."/>
            <person name="Januszkiewicz K."/>
            <person name="Wedrychowicz H."/>
        </authorList>
    </citation>
    <scope>NUCLEOTIDE SEQUENCE [LARGE SCALE GENOMIC DNA]</scope>
    <source>
        <strain evidence="3 4">DSM 44523</strain>
    </source>
</reference>
<dbReference type="InterPro" id="IPR039424">
    <property type="entry name" value="SBP_5"/>
</dbReference>
<sequence length="563" mass="61993">MSRARRGLVQVLIPVTAVVLALSGCSGGSGGGTDIKGAGEQTSGVNDVNAKDAASLRNGGDLRWPLDRLPSNFNRNHVDGTDGYAKRVMDALMPHAFRAKADNSVAVDTNYFESIELTSKDPQVVTYRINPKASWDDGTPITWKDLAAQAMTLAGRKDAFRVGSSSGYQEVEKVEKGANDREALVTFRSRYGEWRALFTDLYPKSTNEDPEVFNRGWVDRPQLTAGPFRVESVDRVAKTMVLVRNDRWWGARPRLDRIVFRAVDRGALPDALANKEIDFYEIGSNVDLFQRAKTIPDVQIRQALQPKYNVTLFNGAQGAVLADPALRVAVQHGINREVVTRAMLGQIQPAAKPLGNHVFADGTRNYRDNSGAASFDPERARRELDGLGWRLEGDVRRKDGRELAVRFVMSANVPFNEQVSKLYQDQLRQIGVKLVIQPVPSSEFMKNHLAVGDFDIAPIAWESSPFPIDGNAAVYRLKPDSVQQNYGRVGNDTINGLFDEAGAELDDARRADLANRIDEEVWKIGHSVPLYQVPDAVAARSALANVGAFGFADRDYAAMGFTG</sequence>
<dbReference type="CDD" id="cd08501">
    <property type="entry name" value="PBP2_Lpqw"/>
    <property type="match status" value="1"/>
</dbReference>
<dbReference type="PANTHER" id="PTHR30290:SF65">
    <property type="entry name" value="MONOACYL PHOSPHATIDYLINOSITOL TETRAMANNOSIDE-BINDING PROTEIN LPQW-RELATED"/>
    <property type="match status" value="1"/>
</dbReference>
<dbReference type="OrthoDB" id="7888869at2"/>
<dbReference type="AlphaFoldDB" id="A0A1M5JBF6"/>
<dbReference type="EMBL" id="FQVN01000008">
    <property type="protein sequence ID" value="SHG37914.1"/>
    <property type="molecule type" value="Genomic_DNA"/>
</dbReference>
<dbReference type="GO" id="GO:1904680">
    <property type="term" value="F:peptide transmembrane transporter activity"/>
    <property type="evidence" value="ECO:0007669"/>
    <property type="project" value="TreeGrafter"/>
</dbReference>
<dbReference type="PROSITE" id="PS51257">
    <property type="entry name" value="PROKAR_LIPOPROTEIN"/>
    <property type="match status" value="1"/>
</dbReference>
<dbReference type="RefSeq" id="WP_073487251.1">
    <property type="nucleotide sequence ID" value="NZ_FQVN01000008.1"/>
</dbReference>
<protein>
    <submittedName>
        <fullName evidence="3">Peptide/nickel transport system substrate-binding protein</fullName>
    </submittedName>
</protein>
<gene>
    <name evidence="3" type="ORF">SAMN05444320_108213</name>
</gene>
<dbReference type="Gene3D" id="3.90.76.10">
    <property type="entry name" value="Dipeptide-binding Protein, Domain 1"/>
    <property type="match status" value="1"/>
</dbReference>
<evidence type="ECO:0000313" key="3">
    <source>
        <dbReference type="EMBL" id="SHG37914.1"/>
    </source>
</evidence>
<evidence type="ECO:0000256" key="1">
    <source>
        <dbReference type="SAM" id="SignalP"/>
    </source>
</evidence>
<dbReference type="Gene3D" id="3.40.190.10">
    <property type="entry name" value="Periplasmic binding protein-like II"/>
    <property type="match status" value="1"/>
</dbReference>
<dbReference type="SUPFAM" id="SSF53850">
    <property type="entry name" value="Periplasmic binding protein-like II"/>
    <property type="match status" value="1"/>
</dbReference>
<organism evidence="3 4">
    <name type="scientific">Streptoalloteichus hindustanus</name>
    <dbReference type="NCBI Taxonomy" id="2017"/>
    <lineage>
        <taxon>Bacteria</taxon>
        <taxon>Bacillati</taxon>
        <taxon>Actinomycetota</taxon>
        <taxon>Actinomycetes</taxon>
        <taxon>Pseudonocardiales</taxon>
        <taxon>Pseudonocardiaceae</taxon>
        <taxon>Streptoalloteichus</taxon>
    </lineage>
</organism>
<feature type="signal peptide" evidence="1">
    <location>
        <begin position="1"/>
        <end position="21"/>
    </location>
</feature>
<dbReference type="Pfam" id="PF00496">
    <property type="entry name" value="SBP_bac_5"/>
    <property type="match status" value="1"/>
</dbReference>
<evidence type="ECO:0000259" key="2">
    <source>
        <dbReference type="Pfam" id="PF00496"/>
    </source>
</evidence>
<name>A0A1M5JBF6_STRHI</name>
<proteinExistence type="predicted"/>
<dbReference type="Proteomes" id="UP000184501">
    <property type="component" value="Unassembled WGS sequence"/>
</dbReference>